<dbReference type="KEGG" id="emv:HQR01_02730"/>
<dbReference type="AlphaFoldDB" id="A0A7D3XGB7"/>
<keyword evidence="1" id="KW-1133">Transmembrane helix</keyword>
<protein>
    <submittedName>
        <fullName evidence="2">Uncharacterized protein</fullName>
    </submittedName>
</protein>
<feature type="transmembrane region" description="Helical" evidence="1">
    <location>
        <begin position="141"/>
        <end position="160"/>
    </location>
</feature>
<evidence type="ECO:0000256" key="1">
    <source>
        <dbReference type="SAM" id="Phobius"/>
    </source>
</evidence>
<feature type="transmembrane region" description="Helical" evidence="1">
    <location>
        <begin position="90"/>
        <end position="107"/>
    </location>
</feature>
<keyword evidence="1" id="KW-0472">Membrane</keyword>
<dbReference type="Proteomes" id="UP000504693">
    <property type="component" value="Chromosome"/>
</dbReference>
<feature type="transmembrane region" description="Helical" evidence="1">
    <location>
        <begin position="119"/>
        <end position="135"/>
    </location>
</feature>
<dbReference type="EMBL" id="CP053921">
    <property type="protein sequence ID" value="QKG70373.1"/>
    <property type="molecule type" value="Genomic_DNA"/>
</dbReference>
<name>A0A7D3XGB7_9SPHN</name>
<gene>
    <name evidence="2" type="ORF">HQR01_02730</name>
</gene>
<accession>A0A7D3XGB7</accession>
<reference evidence="2 3" key="1">
    <citation type="submission" date="2020-05" db="EMBL/GenBank/DDBJ databases">
        <title>Erythrobacter mangrovi sp. nov., isolated from rhizosphere soil of mangrove plant (Kandelia candel).</title>
        <authorList>
            <person name="Ye Y.H."/>
        </authorList>
    </citation>
    <scope>NUCLEOTIDE SEQUENCE [LARGE SCALE GENOMIC DNA]</scope>
    <source>
        <strain evidence="2 3">EB310</strain>
    </source>
</reference>
<dbReference type="RefSeq" id="WP_173212344.1">
    <property type="nucleotide sequence ID" value="NZ_CP053921.1"/>
</dbReference>
<proteinExistence type="predicted"/>
<evidence type="ECO:0000313" key="3">
    <source>
        <dbReference type="Proteomes" id="UP000504693"/>
    </source>
</evidence>
<sequence length="166" mass="17048">MDRLARFGAVAALIAGVLEVVAQFITHVPDNARLEGLYATIDIAFLIALVALVGLAAGQLGWTGLGLLLLAIVGVASIVGPDKTAFGIDFYRVGSAVFVLALGAAALSLQRVAEYRRPAIAWIGAALLALGAGASGEPLVFRATSMVLALGFILLAPALWRGPKAE</sequence>
<feature type="transmembrane region" description="Helical" evidence="1">
    <location>
        <begin position="60"/>
        <end position="78"/>
    </location>
</feature>
<feature type="transmembrane region" description="Helical" evidence="1">
    <location>
        <begin position="38"/>
        <end position="55"/>
    </location>
</feature>
<keyword evidence="3" id="KW-1185">Reference proteome</keyword>
<evidence type="ECO:0000313" key="2">
    <source>
        <dbReference type="EMBL" id="QKG70373.1"/>
    </source>
</evidence>
<organism evidence="2 3">
    <name type="scientific">Erythrobacter mangrovi</name>
    <dbReference type="NCBI Taxonomy" id="2739433"/>
    <lineage>
        <taxon>Bacteria</taxon>
        <taxon>Pseudomonadati</taxon>
        <taxon>Pseudomonadota</taxon>
        <taxon>Alphaproteobacteria</taxon>
        <taxon>Sphingomonadales</taxon>
        <taxon>Erythrobacteraceae</taxon>
        <taxon>Erythrobacter/Porphyrobacter group</taxon>
        <taxon>Erythrobacter</taxon>
    </lineage>
</organism>
<keyword evidence="1" id="KW-0812">Transmembrane</keyword>